<feature type="non-terminal residue" evidence="3">
    <location>
        <position position="213"/>
    </location>
</feature>
<dbReference type="Proteomes" id="UP001274896">
    <property type="component" value="Unassembled WGS sequence"/>
</dbReference>
<feature type="transmembrane region" description="Helical" evidence="1">
    <location>
        <begin position="194"/>
        <end position="212"/>
    </location>
</feature>
<dbReference type="GO" id="GO:0008168">
    <property type="term" value="F:methyltransferase activity"/>
    <property type="evidence" value="ECO:0007669"/>
    <property type="project" value="InterPro"/>
</dbReference>
<organism evidence="3 4">
    <name type="scientific">Hemibagrus guttatus</name>
    <dbReference type="NCBI Taxonomy" id="175788"/>
    <lineage>
        <taxon>Eukaryota</taxon>
        <taxon>Metazoa</taxon>
        <taxon>Chordata</taxon>
        <taxon>Craniata</taxon>
        <taxon>Vertebrata</taxon>
        <taxon>Euteleostomi</taxon>
        <taxon>Actinopterygii</taxon>
        <taxon>Neopterygii</taxon>
        <taxon>Teleostei</taxon>
        <taxon>Ostariophysi</taxon>
        <taxon>Siluriformes</taxon>
        <taxon>Bagridae</taxon>
        <taxon>Hemibagrus</taxon>
    </lineage>
</organism>
<dbReference type="GO" id="GO:0016706">
    <property type="term" value="F:2-oxoglutarate-dependent dioxygenase activity"/>
    <property type="evidence" value="ECO:0007669"/>
    <property type="project" value="InterPro"/>
</dbReference>
<keyword evidence="1" id="KW-1133">Transmembrane helix</keyword>
<sequence length="213" mass="23439">AKIALLLMVVDFRRAQSGHSPLFIDGSSVEIVKSTKFLKLRKAHPPPILTMFYRGTIESILSSCITAWFGNCTVSDRKTLQRIVRTAEKIIGVSLPSIMDIYSTRCIRKANSIVDDPTHPTPHTHSSPSCHLERATRSVLELHTGLYTTLRWRQSYTSECELLFHQPHSYGARDDAVRGDEEEGGAGGGGGGSVLLLLLLLLVVVVVVVVYVV</sequence>
<keyword evidence="4" id="KW-1185">Reference proteome</keyword>
<keyword evidence="1" id="KW-0812">Transmembrane</keyword>
<reference evidence="3" key="1">
    <citation type="submission" date="2023-06" db="EMBL/GenBank/DDBJ databases">
        <title>Male Hemibagrus guttatus genome.</title>
        <authorList>
            <person name="Bian C."/>
        </authorList>
    </citation>
    <scope>NUCLEOTIDE SEQUENCE</scope>
    <source>
        <strain evidence="3">Male_cb2023</strain>
        <tissue evidence="3">Muscle</tissue>
    </source>
</reference>
<evidence type="ECO:0000313" key="4">
    <source>
        <dbReference type="Proteomes" id="UP001274896"/>
    </source>
</evidence>
<feature type="domain" description="Alkylated DNA repair protein AlkB homologue 8 N-terminal" evidence="2">
    <location>
        <begin position="36"/>
        <end position="59"/>
    </location>
</feature>
<proteinExistence type="predicted"/>
<evidence type="ECO:0000259" key="2">
    <source>
        <dbReference type="Pfam" id="PF09004"/>
    </source>
</evidence>
<dbReference type="InterPro" id="IPR015095">
    <property type="entry name" value="AlkB_hom8_N"/>
</dbReference>
<gene>
    <name evidence="3" type="ORF">QTP70_031906</name>
</gene>
<evidence type="ECO:0000313" key="3">
    <source>
        <dbReference type="EMBL" id="KAK3549107.1"/>
    </source>
</evidence>
<protein>
    <recommendedName>
        <fullName evidence="2">Alkylated DNA repair protein AlkB homologue 8 N-terminal domain-containing protein</fullName>
    </recommendedName>
</protein>
<dbReference type="EMBL" id="JAUCMX010000004">
    <property type="protein sequence ID" value="KAK3549107.1"/>
    <property type="molecule type" value="Genomic_DNA"/>
</dbReference>
<keyword evidence="1" id="KW-0472">Membrane</keyword>
<comment type="caution">
    <text evidence="3">The sequence shown here is derived from an EMBL/GenBank/DDBJ whole genome shotgun (WGS) entry which is preliminary data.</text>
</comment>
<name>A0AAE0V8Y1_9TELE</name>
<dbReference type="AlphaFoldDB" id="A0AAE0V8Y1"/>
<evidence type="ECO:0000256" key="1">
    <source>
        <dbReference type="SAM" id="Phobius"/>
    </source>
</evidence>
<accession>A0AAE0V8Y1</accession>
<dbReference type="Pfam" id="PF09004">
    <property type="entry name" value="ALKBH8_N"/>
    <property type="match status" value="1"/>
</dbReference>